<dbReference type="EMBL" id="LRQI01000029">
    <property type="protein sequence ID" value="KXA39229.1"/>
    <property type="molecule type" value="Genomic_DNA"/>
</dbReference>
<dbReference type="InterPro" id="IPR016181">
    <property type="entry name" value="Acyl_CoA_acyltransferase"/>
</dbReference>
<dbReference type="Gene3D" id="3.40.630.30">
    <property type="match status" value="1"/>
</dbReference>
<feature type="domain" description="N-acetyltransferase" evidence="1">
    <location>
        <begin position="6"/>
        <end position="167"/>
    </location>
</feature>
<organism evidence="2 3">
    <name type="scientific">Staphylococcus lugdunensis</name>
    <dbReference type="NCBI Taxonomy" id="28035"/>
    <lineage>
        <taxon>Bacteria</taxon>
        <taxon>Bacillati</taxon>
        <taxon>Bacillota</taxon>
        <taxon>Bacilli</taxon>
        <taxon>Bacillales</taxon>
        <taxon>Staphylococcaceae</taxon>
        <taxon>Staphylococcus</taxon>
    </lineage>
</organism>
<name>A0ABD4EHD9_STALU</name>
<evidence type="ECO:0000313" key="2">
    <source>
        <dbReference type="EMBL" id="KXA39229.1"/>
    </source>
</evidence>
<accession>A0ABD4EHD9</accession>
<dbReference type="InterPro" id="IPR000182">
    <property type="entry name" value="GNAT_dom"/>
</dbReference>
<dbReference type="AlphaFoldDB" id="A0ABD4EHD9"/>
<dbReference type="Pfam" id="PF13420">
    <property type="entry name" value="Acetyltransf_4"/>
    <property type="match status" value="1"/>
</dbReference>
<evidence type="ECO:0000313" key="3">
    <source>
        <dbReference type="Proteomes" id="UP000070063"/>
    </source>
</evidence>
<protein>
    <submittedName>
        <fullName evidence="2">Acetyltransferase, GNAT family</fullName>
    </submittedName>
</protein>
<dbReference type="PROSITE" id="PS51186">
    <property type="entry name" value="GNAT"/>
    <property type="match status" value="1"/>
</dbReference>
<dbReference type="Proteomes" id="UP000070063">
    <property type="component" value="Unassembled WGS sequence"/>
</dbReference>
<reference evidence="2 3" key="1">
    <citation type="submission" date="2016-01" db="EMBL/GenBank/DDBJ databases">
        <authorList>
            <person name="Mitreva M."/>
            <person name="Pepin K.H."/>
            <person name="Mihindukulasuriya K.A."/>
            <person name="Fulton R."/>
            <person name="Fronick C."/>
            <person name="O'Laughlin M."/>
            <person name="Miner T."/>
            <person name="Herter B."/>
            <person name="Rosa B.A."/>
            <person name="Cordes M."/>
            <person name="Tomlinson C."/>
            <person name="Wollam A."/>
            <person name="Palsikar V.B."/>
            <person name="Mardis E.R."/>
            <person name="Wilson R.K."/>
        </authorList>
    </citation>
    <scope>NUCLEOTIDE SEQUENCE [LARGE SCALE GENOMIC DNA]</scope>
    <source>
        <strain evidence="2 3">MJR7738</strain>
    </source>
</reference>
<proteinExistence type="predicted"/>
<comment type="caution">
    <text evidence="2">The sequence shown here is derived from an EMBL/GenBank/DDBJ whole genome shotgun (WGS) entry which is preliminary data.</text>
</comment>
<sequence>MEDAMSDIRILTLDDLAQYKALLETGDHAFNWDKIYLTHITEENLNLLLSPDMTYAYIFGMFDQNELVAAATYYQIQFVGREHKANFEDLFVKENNHDYSKALIRHILQYAEDHQIEKVMTSIISNNISDKIMYSSIGFETLGYEEDAYKINDEYQDVHWLIYHTKRAKQKND</sequence>
<evidence type="ECO:0000259" key="1">
    <source>
        <dbReference type="PROSITE" id="PS51186"/>
    </source>
</evidence>
<gene>
    <name evidence="2" type="ORF">HMPREF3225_00860</name>
</gene>
<dbReference type="SUPFAM" id="SSF55729">
    <property type="entry name" value="Acyl-CoA N-acyltransferases (Nat)"/>
    <property type="match status" value="1"/>
</dbReference>